<reference evidence="1" key="1">
    <citation type="submission" date="2015-12" db="EMBL/GenBank/DDBJ databases">
        <title>Gene expression during late stages of embryo sac development: a critical building block for successful pollen-pistil interactions.</title>
        <authorList>
            <person name="Liu Y."/>
            <person name="Joly V."/>
            <person name="Sabar M."/>
            <person name="Matton D.P."/>
        </authorList>
    </citation>
    <scope>NUCLEOTIDE SEQUENCE</scope>
</reference>
<evidence type="ECO:0000313" key="1">
    <source>
        <dbReference type="EMBL" id="JAP07275.1"/>
    </source>
</evidence>
<sequence>MFTVIKKLFQKDECICNFNFLKGEIKANATILKKNQFSALRFHAIYCCLNFYIDSDFSTYLSNMKYSFYFSDIR</sequence>
<accession>A0A0V0GJ31</accession>
<feature type="non-terminal residue" evidence="1">
    <location>
        <position position="74"/>
    </location>
</feature>
<protein>
    <submittedName>
        <fullName evidence="1">Putative ovule protein</fullName>
    </submittedName>
</protein>
<dbReference type="EMBL" id="GEDG01039101">
    <property type="protein sequence ID" value="JAP07275.1"/>
    <property type="molecule type" value="Transcribed_RNA"/>
</dbReference>
<dbReference type="AlphaFoldDB" id="A0A0V0GJ31"/>
<proteinExistence type="predicted"/>
<name>A0A0V0GJ31_SOLCH</name>
<organism evidence="1">
    <name type="scientific">Solanum chacoense</name>
    <name type="common">Chaco potato</name>
    <dbReference type="NCBI Taxonomy" id="4108"/>
    <lineage>
        <taxon>Eukaryota</taxon>
        <taxon>Viridiplantae</taxon>
        <taxon>Streptophyta</taxon>
        <taxon>Embryophyta</taxon>
        <taxon>Tracheophyta</taxon>
        <taxon>Spermatophyta</taxon>
        <taxon>Magnoliopsida</taxon>
        <taxon>eudicotyledons</taxon>
        <taxon>Gunneridae</taxon>
        <taxon>Pentapetalae</taxon>
        <taxon>asterids</taxon>
        <taxon>lamiids</taxon>
        <taxon>Solanales</taxon>
        <taxon>Solanaceae</taxon>
        <taxon>Solanoideae</taxon>
        <taxon>Solaneae</taxon>
        <taxon>Solanum</taxon>
    </lineage>
</organism>